<sequence length="913" mass="96000">MVAYLRLLPILGLFLVDGAQSVTVAHGTVDKSQTGGSWEYVPGAYIIEYEDGHENEASLFSDLHTRGLPASRRMSLSYSLFKGASIQLNAVDLDPHSASTKIASLTSVKNVWPVRHFQNLGSSKPRAGNSHFTSLNGLSEHFSRATAANDADSYAPHVMTQVDKLHAEGYTGKGIRIGIVDSGVDYNHPVLGGCFGPGCIVSYGMDLIGDAFNGTNTPVPGPYPMDCLGHGTHVSGIIAAQKNSLGFIGAAYGATIGMYKALDCAGSSSNDVLMAGFNQAYEDGSDVISLSVGTISGWKEDPLAITVSRIIDAGVPCVIANGNNGPMVFTAATPAAGKGVMNVGSIENTMTPLLGTEGFTSLENSSDNLTSFAWIPGTPAFPNITLPFWVVTPNVTTDGSWSACSPLNDNAPADLSDKIVLVELDDCGDPTIAENLSKNNATYIMFYNSDDDLDNIYSVSTSPSTLGAGMVALQQAAEWRDLLGNSTEVYATLVEPQSASPAAGYYPSDSTGGYVDDFSSWGPTWEADLDPHISTPGGSILSTYPLNQGGYYVDSGTSMAAPIMASIYALIMQARSIKDPKTLMGLVSSTAKQTKYYDSYQGAFYDDLAPVAQQGAGLAQAYDAVHATTSLSVSSFSFNDTDHFVNSTEFTIKNGAKQAVTYSIGHTPTRSRDTYKAGQSNPSRSSNSSDIAATVAFSASKITVPAGGSAKVTVKVTPPQGLTAANLPVYGGYITLDGSTGEHLVIPYLGVAGSLANAQSIDPNYSFIYHTSGRFPQSAPDNDTWTIPHPTLGASQPSSSSSVDYPALGIEADSGVPLMRADIIPLGSTPAKTTKVLGVDVAGSFQGYPVQWLNTNIHQVAFNGITQEGTILPEGNYAVLLRALKVFGNASNPDDYVTKQTQSFNIKYASMVA</sequence>
<dbReference type="PROSITE" id="PS00136">
    <property type="entry name" value="SUBTILASE_ASP"/>
    <property type="match status" value="1"/>
</dbReference>
<feature type="domain" description="C5a peptidase/Subtilisin-like protease SBT2-like Fn3-like" evidence="11">
    <location>
        <begin position="637"/>
        <end position="749"/>
    </location>
</feature>
<evidence type="ECO:0000256" key="3">
    <source>
        <dbReference type="ARBA" id="ARBA00022729"/>
    </source>
</evidence>
<dbReference type="PROSITE" id="PS51892">
    <property type="entry name" value="SUBTILASE"/>
    <property type="match status" value="1"/>
</dbReference>
<comment type="similarity">
    <text evidence="1 7">Belongs to the peptidase S8 family.</text>
</comment>
<comment type="caution">
    <text evidence="12">The sequence shown here is derived from an EMBL/GenBank/DDBJ whole genome shotgun (WGS) entry which is preliminary data.</text>
</comment>
<evidence type="ECO:0000256" key="4">
    <source>
        <dbReference type="ARBA" id="ARBA00022801"/>
    </source>
</evidence>
<keyword evidence="2 7" id="KW-0645">Protease</keyword>
<dbReference type="Pfam" id="PF06280">
    <property type="entry name" value="fn3_5"/>
    <property type="match status" value="1"/>
</dbReference>
<feature type="active site" description="Charge relay system" evidence="6 7">
    <location>
        <position position="558"/>
    </location>
</feature>
<dbReference type="EMBL" id="JOKZ01000272">
    <property type="protein sequence ID" value="KKP00150.1"/>
    <property type="molecule type" value="Genomic_DNA"/>
</dbReference>
<reference evidence="13" key="1">
    <citation type="journal article" date="2015" name="Genome Announc.">
        <title>Draft whole-genome sequence of the biocontrol agent Trichoderma harzianum T6776.</title>
        <authorList>
            <person name="Baroncelli R."/>
            <person name="Piaggeschi G."/>
            <person name="Fiorini L."/>
            <person name="Bertolini E."/>
            <person name="Zapparata A."/>
            <person name="Pe M.E."/>
            <person name="Sarrocco S."/>
            <person name="Vannacci G."/>
        </authorList>
    </citation>
    <scope>NUCLEOTIDE SEQUENCE [LARGE SCALE GENOMIC DNA]</scope>
    <source>
        <strain evidence="13">T6776</strain>
    </source>
</reference>
<feature type="active site" description="Charge relay system" evidence="6 7">
    <location>
        <position position="230"/>
    </location>
</feature>
<dbReference type="InterPro" id="IPR036852">
    <property type="entry name" value="Peptidase_S8/S53_dom_sf"/>
</dbReference>
<dbReference type="SUPFAM" id="SSF52743">
    <property type="entry name" value="Subtilisin-like"/>
    <property type="match status" value="1"/>
</dbReference>
<organism evidence="12 13">
    <name type="scientific">Trichoderma harzianum</name>
    <name type="common">Hypocrea lixii</name>
    <dbReference type="NCBI Taxonomy" id="5544"/>
    <lineage>
        <taxon>Eukaryota</taxon>
        <taxon>Fungi</taxon>
        <taxon>Dikarya</taxon>
        <taxon>Ascomycota</taxon>
        <taxon>Pezizomycotina</taxon>
        <taxon>Sordariomycetes</taxon>
        <taxon>Hypocreomycetidae</taxon>
        <taxon>Hypocreales</taxon>
        <taxon>Hypocreaceae</taxon>
        <taxon>Trichoderma</taxon>
    </lineage>
</organism>
<dbReference type="InterPro" id="IPR010435">
    <property type="entry name" value="C5a/SBT2-like_Fn3"/>
</dbReference>
<evidence type="ECO:0000256" key="8">
    <source>
        <dbReference type="SAM" id="MobiDB-lite"/>
    </source>
</evidence>
<dbReference type="Gene3D" id="2.60.40.1710">
    <property type="entry name" value="Subtilisin-like superfamily"/>
    <property type="match status" value="1"/>
</dbReference>
<evidence type="ECO:0000256" key="1">
    <source>
        <dbReference type="ARBA" id="ARBA00011073"/>
    </source>
</evidence>
<evidence type="ECO:0000313" key="12">
    <source>
        <dbReference type="EMBL" id="KKP00150.1"/>
    </source>
</evidence>
<dbReference type="GO" id="GO:0004252">
    <property type="term" value="F:serine-type endopeptidase activity"/>
    <property type="evidence" value="ECO:0007669"/>
    <property type="project" value="UniProtKB-UniRule"/>
</dbReference>
<evidence type="ECO:0000256" key="7">
    <source>
        <dbReference type="PROSITE-ProRule" id="PRU01240"/>
    </source>
</evidence>
<proteinExistence type="inferred from homology"/>
<dbReference type="PROSITE" id="PS00137">
    <property type="entry name" value="SUBTILASE_HIS"/>
    <property type="match status" value="1"/>
</dbReference>
<gene>
    <name evidence="12" type="ORF">THAR02_07734</name>
</gene>
<evidence type="ECO:0000256" key="6">
    <source>
        <dbReference type="PIRSR" id="PIRSR615500-1"/>
    </source>
</evidence>
<feature type="active site" description="Charge relay system" evidence="6 7">
    <location>
        <position position="181"/>
    </location>
</feature>
<evidence type="ECO:0000313" key="13">
    <source>
        <dbReference type="Proteomes" id="UP000034112"/>
    </source>
</evidence>
<dbReference type="InterPro" id="IPR034187">
    <property type="entry name" value="Peptidases_S8_5"/>
</dbReference>
<dbReference type="InterPro" id="IPR023827">
    <property type="entry name" value="Peptidase_S8_Asp-AS"/>
</dbReference>
<keyword evidence="5 7" id="KW-0720">Serine protease</keyword>
<dbReference type="GO" id="GO:0006508">
    <property type="term" value="P:proteolysis"/>
    <property type="evidence" value="ECO:0007669"/>
    <property type="project" value="UniProtKB-KW"/>
</dbReference>
<dbReference type="InterPro" id="IPR050131">
    <property type="entry name" value="Peptidase_S8_subtilisin-like"/>
</dbReference>
<dbReference type="PANTHER" id="PTHR43806:SF66">
    <property type="entry name" value="SERIN ENDOPEPTIDASE"/>
    <property type="match status" value="1"/>
</dbReference>
<evidence type="ECO:0000259" key="11">
    <source>
        <dbReference type="Pfam" id="PF06280"/>
    </source>
</evidence>
<dbReference type="Pfam" id="PF00082">
    <property type="entry name" value="Peptidase_S8"/>
    <property type="match status" value="1"/>
</dbReference>
<accession>A0A0F9X6F4</accession>
<dbReference type="InterPro" id="IPR022398">
    <property type="entry name" value="Peptidase_S8_His-AS"/>
</dbReference>
<dbReference type="AlphaFoldDB" id="A0A0F9X6F4"/>
<dbReference type="InterPro" id="IPR015500">
    <property type="entry name" value="Peptidase_S8_subtilisin-rel"/>
</dbReference>
<dbReference type="OrthoDB" id="10256524at2759"/>
<evidence type="ECO:0000256" key="9">
    <source>
        <dbReference type="SAM" id="SignalP"/>
    </source>
</evidence>
<dbReference type="Gene3D" id="3.40.50.200">
    <property type="entry name" value="Peptidase S8/S53 domain"/>
    <property type="match status" value="2"/>
</dbReference>
<evidence type="ECO:0000256" key="5">
    <source>
        <dbReference type="ARBA" id="ARBA00022825"/>
    </source>
</evidence>
<dbReference type="PANTHER" id="PTHR43806">
    <property type="entry name" value="PEPTIDASE S8"/>
    <property type="match status" value="1"/>
</dbReference>
<dbReference type="OMA" id="PCVIANG"/>
<evidence type="ECO:0000256" key="2">
    <source>
        <dbReference type="ARBA" id="ARBA00022670"/>
    </source>
</evidence>
<feature type="region of interest" description="Disordered" evidence="8">
    <location>
        <begin position="667"/>
        <end position="689"/>
    </location>
</feature>
<dbReference type="InterPro" id="IPR000209">
    <property type="entry name" value="Peptidase_S8/S53_dom"/>
</dbReference>
<name>A0A0F9X6F4_TRIHA</name>
<dbReference type="CDD" id="cd07489">
    <property type="entry name" value="Peptidases_S8_5"/>
    <property type="match status" value="1"/>
</dbReference>
<keyword evidence="3 9" id="KW-0732">Signal</keyword>
<dbReference type="Proteomes" id="UP000034112">
    <property type="component" value="Unassembled WGS sequence"/>
</dbReference>
<evidence type="ECO:0000259" key="10">
    <source>
        <dbReference type="Pfam" id="PF00082"/>
    </source>
</evidence>
<protein>
    <submittedName>
        <fullName evidence="12">Peptidase</fullName>
    </submittedName>
</protein>
<feature type="compositionally biased region" description="Low complexity" evidence="8">
    <location>
        <begin position="680"/>
        <end position="689"/>
    </location>
</feature>
<dbReference type="GO" id="GO:0016020">
    <property type="term" value="C:membrane"/>
    <property type="evidence" value="ECO:0007669"/>
    <property type="project" value="InterPro"/>
</dbReference>
<dbReference type="PRINTS" id="PR00723">
    <property type="entry name" value="SUBTILISIN"/>
</dbReference>
<feature type="signal peptide" evidence="9">
    <location>
        <begin position="1"/>
        <end position="21"/>
    </location>
</feature>
<feature type="chain" id="PRO_5002529759" evidence="9">
    <location>
        <begin position="22"/>
        <end position="913"/>
    </location>
</feature>
<feature type="domain" description="Peptidase S8/S53" evidence="10">
    <location>
        <begin position="172"/>
        <end position="602"/>
    </location>
</feature>
<keyword evidence="4 7" id="KW-0378">Hydrolase</keyword>